<dbReference type="PROSITE" id="PS50894">
    <property type="entry name" value="HPT"/>
    <property type="match status" value="1"/>
</dbReference>
<proteinExistence type="predicted"/>
<sequence>MSMDLEQCYKELEGDYAEVMRRLRKEELVHRFLIKFLESDEVQRIDEALQERDYEKAFDLVHTLKGETMTLGLGRLSKSSIILCEQLRYKIYGEEMLQQFRKVKMDYQKTIDIIRKYRDSQP</sequence>
<dbReference type="Pfam" id="PF01627">
    <property type="entry name" value="Hpt"/>
    <property type="match status" value="1"/>
</dbReference>
<evidence type="ECO:0000313" key="3">
    <source>
        <dbReference type="EMBL" id="MCC2241451.1"/>
    </source>
</evidence>
<organism evidence="3 4">
    <name type="scientific">Roseburia amylophila</name>
    <dbReference type="NCBI Taxonomy" id="2981794"/>
    <lineage>
        <taxon>Bacteria</taxon>
        <taxon>Bacillati</taxon>
        <taxon>Bacillota</taxon>
        <taxon>Clostridia</taxon>
        <taxon>Lachnospirales</taxon>
        <taxon>Lachnospiraceae</taxon>
        <taxon>Roseburia</taxon>
    </lineage>
</organism>
<accession>A0AAW4WFQ4</accession>
<dbReference type="Gene3D" id="1.20.120.160">
    <property type="entry name" value="HPT domain"/>
    <property type="match status" value="1"/>
</dbReference>
<dbReference type="InterPro" id="IPR036641">
    <property type="entry name" value="HPT_dom_sf"/>
</dbReference>
<feature type="domain" description="HPt" evidence="2">
    <location>
        <begin position="25"/>
        <end position="122"/>
    </location>
</feature>
<gene>
    <name evidence="3" type="ORF">LKD47_03905</name>
</gene>
<dbReference type="AlphaFoldDB" id="A0AAW4WFQ4"/>
<reference evidence="3" key="1">
    <citation type="submission" date="2021-10" db="EMBL/GenBank/DDBJ databases">
        <title>Anaerobic single-cell dispensing facilitates the cultivation of human gut bacteria.</title>
        <authorList>
            <person name="Afrizal A."/>
        </authorList>
    </citation>
    <scope>NUCLEOTIDE SEQUENCE</scope>
    <source>
        <strain evidence="3">CLA-AA-H204</strain>
    </source>
</reference>
<dbReference type="RefSeq" id="WP_118638723.1">
    <property type="nucleotide sequence ID" value="NZ_JAJEQW010000003.1"/>
</dbReference>
<protein>
    <submittedName>
        <fullName evidence="3">Hpt domain-containing protein</fullName>
    </submittedName>
</protein>
<evidence type="ECO:0000256" key="1">
    <source>
        <dbReference type="PROSITE-ProRule" id="PRU00110"/>
    </source>
</evidence>
<dbReference type="Proteomes" id="UP001198893">
    <property type="component" value="Unassembled WGS sequence"/>
</dbReference>
<keyword evidence="1" id="KW-0597">Phosphoprotein</keyword>
<dbReference type="InterPro" id="IPR008207">
    <property type="entry name" value="Sig_transdc_His_kin_Hpt_dom"/>
</dbReference>
<dbReference type="GO" id="GO:0000160">
    <property type="term" value="P:phosphorelay signal transduction system"/>
    <property type="evidence" value="ECO:0007669"/>
    <property type="project" value="InterPro"/>
</dbReference>
<evidence type="ECO:0000259" key="2">
    <source>
        <dbReference type="PROSITE" id="PS50894"/>
    </source>
</evidence>
<comment type="caution">
    <text evidence="3">The sequence shown here is derived from an EMBL/GenBank/DDBJ whole genome shotgun (WGS) entry which is preliminary data.</text>
</comment>
<feature type="modified residue" description="Phosphohistidine" evidence="1">
    <location>
        <position position="62"/>
    </location>
</feature>
<dbReference type="EMBL" id="JAJEQW010000003">
    <property type="protein sequence ID" value="MCC2241451.1"/>
    <property type="molecule type" value="Genomic_DNA"/>
</dbReference>
<name>A0AAW4WFQ4_9FIRM</name>
<evidence type="ECO:0000313" key="4">
    <source>
        <dbReference type="Proteomes" id="UP001198893"/>
    </source>
</evidence>
<dbReference type="SUPFAM" id="SSF47226">
    <property type="entry name" value="Histidine-containing phosphotransfer domain, HPT domain"/>
    <property type="match status" value="1"/>
</dbReference>